<feature type="region of interest" description="Disordered" evidence="1">
    <location>
        <begin position="418"/>
        <end position="440"/>
    </location>
</feature>
<protein>
    <submittedName>
        <fullName evidence="2">Uncharacterized protein</fullName>
    </submittedName>
</protein>
<dbReference type="Proteomes" id="UP001515480">
    <property type="component" value="Unassembled WGS sequence"/>
</dbReference>
<feature type="compositionally biased region" description="Polar residues" evidence="1">
    <location>
        <begin position="1"/>
        <end position="21"/>
    </location>
</feature>
<name>A0AB34JPR6_PRYPA</name>
<sequence length="677" mass="73979">MASAFRSTPASEASQRGSESVSTRHERTNAARKTTAPPRRDPSRGVNFERLPYTATALHSNSSEAHDLSTPRRSREEDQSSRSADEHAGQCAVDGSTSAPDNEATEGVHDGNDAVAARMVAREDSDVPSMPNEMPIVFQSIGENPIEIGRISFSTSADLPVLLVAVAQILCNLSPSSSELQAVLARGDPTDGTISLPKAFLAGDVRLTDAATNLPIQTNEAFKAVAGKWMRQEAARVAALLRIRVAQIEKGLKERAGPFHVMALLELWDLVADPTTISWVSDGVINSMLHVALNTETMDVLGLCVVVIWMLIVAKHQTKAHSSLHLPSEEIAHVLLWAIHRLHAMRREEGLRKNAGENGDFHSDANEMSLTDASFLNSAAFDAEFSKSFSSTAGGKGLDLMKSFGSLYGVKSMDHLMDTSKDDDSDEQDSSRAADGGTSERFDTDRFNGWFGVDYVGQTGEWRPDMFFYTGSTEPHAIQIPASKRLELASLLKPQSLLWAVSALYELLSRDRDATLLAILNGSHHADGGATVGLTQLVSLLQDEELKTCRTAIEVLRLVFTSSPEACVQLFEEWPWVFAQFIGGWSNPNVPAQVTHKGFELRCQVSLLFKLVLQRVYGALSSSSNGAISDRLRRCLPSQPLMQPMQPAGNLLVPTWNYRASWAAFELCAPRLLWLLL</sequence>
<gene>
    <name evidence="2" type="ORF">AB1Y20_018391</name>
</gene>
<reference evidence="2 3" key="1">
    <citation type="journal article" date="2024" name="Science">
        <title>Giant polyketide synthase enzymes in the biosynthesis of giant marine polyether toxins.</title>
        <authorList>
            <person name="Fallon T.R."/>
            <person name="Shende V.V."/>
            <person name="Wierzbicki I.H."/>
            <person name="Pendleton A.L."/>
            <person name="Watervoot N.F."/>
            <person name="Auber R.P."/>
            <person name="Gonzalez D.J."/>
            <person name="Wisecaver J.H."/>
            <person name="Moore B.S."/>
        </authorList>
    </citation>
    <scope>NUCLEOTIDE SEQUENCE [LARGE SCALE GENOMIC DNA]</scope>
    <source>
        <strain evidence="2 3">12B1</strain>
    </source>
</reference>
<proteinExistence type="predicted"/>
<dbReference type="EMBL" id="JBGBPQ010000006">
    <property type="protein sequence ID" value="KAL1523451.1"/>
    <property type="molecule type" value="Genomic_DNA"/>
</dbReference>
<accession>A0AB34JPR6</accession>
<feature type="region of interest" description="Disordered" evidence="1">
    <location>
        <begin position="1"/>
        <end position="112"/>
    </location>
</feature>
<dbReference type="AlphaFoldDB" id="A0AB34JPR6"/>
<feature type="compositionally biased region" description="Basic and acidic residues" evidence="1">
    <location>
        <begin position="64"/>
        <end position="88"/>
    </location>
</feature>
<evidence type="ECO:0000256" key="1">
    <source>
        <dbReference type="SAM" id="MobiDB-lite"/>
    </source>
</evidence>
<evidence type="ECO:0000313" key="2">
    <source>
        <dbReference type="EMBL" id="KAL1523451.1"/>
    </source>
</evidence>
<organism evidence="2 3">
    <name type="scientific">Prymnesium parvum</name>
    <name type="common">Toxic golden alga</name>
    <dbReference type="NCBI Taxonomy" id="97485"/>
    <lineage>
        <taxon>Eukaryota</taxon>
        <taxon>Haptista</taxon>
        <taxon>Haptophyta</taxon>
        <taxon>Prymnesiophyceae</taxon>
        <taxon>Prymnesiales</taxon>
        <taxon>Prymnesiaceae</taxon>
        <taxon>Prymnesium</taxon>
    </lineage>
</organism>
<comment type="caution">
    <text evidence="2">The sequence shown here is derived from an EMBL/GenBank/DDBJ whole genome shotgun (WGS) entry which is preliminary data.</text>
</comment>
<keyword evidence="3" id="KW-1185">Reference proteome</keyword>
<evidence type="ECO:0000313" key="3">
    <source>
        <dbReference type="Proteomes" id="UP001515480"/>
    </source>
</evidence>